<sequence length="376" mass="40857">MLRYEKTTEGSNKFWTIEIANGDETVVTYGAIGAKPRESHKSHASEEAAKKFVDKMIAQKRREHYVEVGAPPAAPEGAPDEGEEPASKRPKTDSEFERYEMTTGGHNKFWQIKVSGCRTVVEYGAIGAAARTSEKVHGDEANAVKFKLSMVGKKKKEGYVLRSGGGDPPAAKTSGEGSPRLHVWGSAVNATELEKRRDDWSSPDEEDVCDPAVLHGTMEEAPEAAKEVATALHEAMPRLEETYVVPSSESSDGGEVVVVSSPGADVKLACLKALGIRESLLEAASKSASVKSADWSKSRYGFNRDPDDDPEIGEDDDEESRADFAAVLKGTKIMAERLEQHFELNFRPDWSVAPVLYGGRAKDGSIVGILSSRVWT</sequence>
<feature type="region of interest" description="Disordered" evidence="1">
    <location>
        <begin position="298"/>
        <end position="319"/>
    </location>
</feature>
<protein>
    <recommendedName>
        <fullName evidence="2">WGR domain-containing protein</fullName>
    </recommendedName>
</protein>
<feature type="region of interest" description="Disordered" evidence="1">
    <location>
        <begin position="64"/>
        <end position="94"/>
    </location>
</feature>
<dbReference type="AlphaFoldDB" id="A0A7S4RVG0"/>
<accession>A0A7S4RVG0</accession>
<dbReference type="Gene3D" id="2.20.140.10">
    <property type="entry name" value="WGR domain"/>
    <property type="match status" value="2"/>
</dbReference>
<dbReference type="PANTHER" id="PTHR30634:SF13">
    <property type="entry name" value="PROTEIN YEHF"/>
    <property type="match status" value="1"/>
</dbReference>
<dbReference type="SMART" id="SM00773">
    <property type="entry name" value="WGR"/>
    <property type="match status" value="2"/>
</dbReference>
<dbReference type="PANTHER" id="PTHR30634">
    <property type="entry name" value="OUTER MEMBRANE LOLAB LIPOPROTEIN INSERTION APPARATUS"/>
    <property type="match status" value="1"/>
</dbReference>
<dbReference type="Pfam" id="PF05406">
    <property type="entry name" value="WGR"/>
    <property type="match status" value="2"/>
</dbReference>
<dbReference type="InterPro" id="IPR049809">
    <property type="entry name" value="YehF/YfeS-like_WGR"/>
</dbReference>
<dbReference type="SUPFAM" id="SSF142921">
    <property type="entry name" value="WGR domain-like"/>
    <property type="match status" value="1"/>
</dbReference>
<evidence type="ECO:0000313" key="3">
    <source>
        <dbReference type="EMBL" id="CAE4626217.1"/>
    </source>
</evidence>
<dbReference type="InterPro" id="IPR036930">
    <property type="entry name" value="WGR_dom_sf"/>
</dbReference>
<organism evidence="3">
    <name type="scientific">Alexandrium monilatum</name>
    <dbReference type="NCBI Taxonomy" id="311494"/>
    <lineage>
        <taxon>Eukaryota</taxon>
        <taxon>Sar</taxon>
        <taxon>Alveolata</taxon>
        <taxon>Dinophyceae</taxon>
        <taxon>Gonyaulacales</taxon>
        <taxon>Pyrocystaceae</taxon>
        <taxon>Alexandrium</taxon>
    </lineage>
</organism>
<feature type="domain" description="WGR" evidence="2">
    <location>
        <begin position="1"/>
        <end position="78"/>
    </location>
</feature>
<proteinExistence type="predicted"/>
<feature type="compositionally biased region" description="Acidic residues" evidence="1">
    <location>
        <begin position="306"/>
        <end position="319"/>
    </location>
</feature>
<gene>
    <name evidence="3" type="ORF">AMON00008_LOCUS41064</name>
</gene>
<dbReference type="EMBL" id="HBNR01058381">
    <property type="protein sequence ID" value="CAE4626217.1"/>
    <property type="molecule type" value="Transcribed_RNA"/>
</dbReference>
<evidence type="ECO:0000256" key="1">
    <source>
        <dbReference type="SAM" id="MobiDB-lite"/>
    </source>
</evidence>
<reference evidence="3" key="1">
    <citation type="submission" date="2021-01" db="EMBL/GenBank/DDBJ databases">
        <authorList>
            <person name="Corre E."/>
            <person name="Pelletier E."/>
            <person name="Niang G."/>
            <person name="Scheremetjew M."/>
            <person name="Finn R."/>
            <person name="Kale V."/>
            <person name="Holt S."/>
            <person name="Cochrane G."/>
            <person name="Meng A."/>
            <person name="Brown T."/>
            <person name="Cohen L."/>
        </authorList>
    </citation>
    <scope>NUCLEOTIDE SEQUENCE</scope>
    <source>
        <strain evidence="3">CCMP3105</strain>
    </source>
</reference>
<evidence type="ECO:0000259" key="2">
    <source>
        <dbReference type="PROSITE" id="PS51977"/>
    </source>
</evidence>
<feature type="compositionally biased region" description="Low complexity" evidence="1">
    <location>
        <begin position="67"/>
        <end position="77"/>
    </location>
</feature>
<dbReference type="PROSITE" id="PS51977">
    <property type="entry name" value="WGR"/>
    <property type="match status" value="1"/>
</dbReference>
<name>A0A7S4RVG0_9DINO</name>
<feature type="compositionally biased region" description="Basic and acidic residues" evidence="1">
    <location>
        <begin position="85"/>
        <end position="94"/>
    </location>
</feature>
<dbReference type="CDD" id="cd07996">
    <property type="entry name" value="WGR_MMR_like"/>
    <property type="match status" value="2"/>
</dbReference>
<dbReference type="InterPro" id="IPR050458">
    <property type="entry name" value="LolB"/>
</dbReference>
<feature type="region of interest" description="Disordered" evidence="1">
    <location>
        <begin position="159"/>
        <end position="179"/>
    </location>
</feature>
<dbReference type="InterPro" id="IPR008893">
    <property type="entry name" value="WGR_domain"/>
</dbReference>